<evidence type="ECO:0000256" key="5">
    <source>
        <dbReference type="ARBA" id="ARBA00022490"/>
    </source>
</evidence>
<dbReference type="GO" id="GO:0006364">
    <property type="term" value="P:rRNA processing"/>
    <property type="evidence" value="ECO:0007669"/>
    <property type="project" value="UniProtKB-UniRule"/>
</dbReference>
<dbReference type="Pfam" id="PF14622">
    <property type="entry name" value="Ribonucleas_3_3"/>
    <property type="match status" value="1"/>
</dbReference>
<feature type="binding site" evidence="15">
    <location>
        <position position="46"/>
    </location>
    <ligand>
        <name>Mg(2+)</name>
        <dbReference type="ChEBI" id="CHEBI:18420"/>
    </ligand>
</feature>
<sequence length="244" mass="27060">MQRPLDALQERLNLRFRRPELLEEAFTHSTWVNEHKTDRPDNERLEFLGDSVLGLAVAEYLFLRYPGESEGELTRRRAQMVCEPSLSEAAERLGFGAFLLLGRGEEQTGGRRRPALLADVFEAFIGALFLDQGLDAVRGFLAETFFPYADGNGKPAVTDFKTRLQEHTQHLNLGTPEYRLVSESGPPHDRRFVSEVVIGGRSWGTGSGRSKKESEQQAAKAALEAFGLSVFGTGRDASPPGGHE</sequence>
<dbReference type="CDD" id="cd00593">
    <property type="entry name" value="RIBOc"/>
    <property type="match status" value="1"/>
</dbReference>
<dbReference type="GO" id="GO:0005737">
    <property type="term" value="C:cytoplasm"/>
    <property type="evidence" value="ECO:0007669"/>
    <property type="project" value="UniProtKB-SubCell"/>
</dbReference>
<keyword evidence="13 15" id="KW-0460">Magnesium</keyword>
<keyword evidence="14 15" id="KW-0694">RNA-binding</keyword>
<dbReference type="EC" id="3.1.26.3" evidence="15"/>
<accession>A0A2A6E2Q9</accession>
<evidence type="ECO:0000313" key="18">
    <source>
        <dbReference type="EMBL" id="PDO11275.1"/>
    </source>
</evidence>
<dbReference type="EMBL" id="MOXJ01000004">
    <property type="protein sequence ID" value="PDO11275.1"/>
    <property type="molecule type" value="Genomic_DNA"/>
</dbReference>
<evidence type="ECO:0000259" key="17">
    <source>
        <dbReference type="PROSITE" id="PS50142"/>
    </source>
</evidence>
<keyword evidence="7 15" id="KW-0507">mRNA processing</keyword>
<evidence type="ECO:0000256" key="6">
    <source>
        <dbReference type="ARBA" id="ARBA00022552"/>
    </source>
</evidence>
<keyword evidence="6 15" id="KW-0698">rRNA processing</keyword>
<evidence type="ECO:0000256" key="4">
    <source>
        <dbReference type="ARBA" id="ARBA00011738"/>
    </source>
</evidence>
<comment type="catalytic activity">
    <reaction evidence="1 15">
        <text>Endonucleolytic cleavage to 5'-phosphomonoester.</text>
        <dbReference type="EC" id="3.1.26.3"/>
    </reaction>
</comment>
<evidence type="ECO:0000256" key="11">
    <source>
        <dbReference type="ARBA" id="ARBA00022759"/>
    </source>
</evidence>
<dbReference type="GO" id="GO:0008033">
    <property type="term" value="P:tRNA processing"/>
    <property type="evidence" value="ECO:0007669"/>
    <property type="project" value="UniProtKB-KW"/>
</dbReference>
<keyword evidence="9 15" id="KW-0540">Nuclease</keyword>
<evidence type="ECO:0000256" key="7">
    <source>
        <dbReference type="ARBA" id="ARBA00022664"/>
    </source>
</evidence>
<dbReference type="InterPro" id="IPR000999">
    <property type="entry name" value="RNase_III_dom"/>
</dbReference>
<dbReference type="SMART" id="SM00535">
    <property type="entry name" value="RIBOc"/>
    <property type="match status" value="1"/>
</dbReference>
<feature type="domain" description="DRBM" evidence="16">
    <location>
        <begin position="159"/>
        <end position="228"/>
    </location>
</feature>
<evidence type="ECO:0000313" key="19">
    <source>
        <dbReference type="Proteomes" id="UP000243688"/>
    </source>
</evidence>
<dbReference type="NCBIfam" id="TIGR02191">
    <property type="entry name" value="RNaseIII"/>
    <property type="match status" value="1"/>
</dbReference>
<dbReference type="GO" id="GO:0003725">
    <property type="term" value="F:double-stranded RNA binding"/>
    <property type="evidence" value="ECO:0007669"/>
    <property type="project" value="TreeGrafter"/>
</dbReference>
<comment type="subunit">
    <text evidence="4 15">Homodimer.</text>
</comment>
<gene>
    <name evidence="15" type="primary">rnc</name>
    <name evidence="18" type="ORF">BLM47_03140</name>
</gene>
<dbReference type="PANTHER" id="PTHR11207:SF0">
    <property type="entry name" value="RIBONUCLEASE 3"/>
    <property type="match status" value="1"/>
</dbReference>
<dbReference type="GO" id="GO:0004525">
    <property type="term" value="F:ribonuclease III activity"/>
    <property type="evidence" value="ECO:0007669"/>
    <property type="project" value="UniProtKB-UniRule"/>
</dbReference>
<dbReference type="GO" id="GO:0042802">
    <property type="term" value="F:identical protein binding"/>
    <property type="evidence" value="ECO:0007669"/>
    <property type="project" value="UniProtKB-ARBA"/>
</dbReference>
<dbReference type="AlphaFoldDB" id="A0A2A6E2Q9"/>
<dbReference type="GO" id="GO:0046872">
    <property type="term" value="F:metal ion binding"/>
    <property type="evidence" value="ECO:0007669"/>
    <property type="project" value="UniProtKB-KW"/>
</dbReference>
<reference evidence="18 19" key="1">
    <citation type="submission" date="2016-12" db="EMBL/GenBank/DDBJ databases">
        <title>Candidatus Reconcilibacillus cellulovorans genome.</title>
        <authorList>
            <person name="Kolinko S."/>
            <person name="Wu Y.-W."/>
            <person name="Tachea F."/>
            <person name="Denzel E."/>
            <person name="Hiras J."/>
            <person name="Baecker N."/>
            <person name="Chan L.J."/>
            <person name="Eichorst S.A."/>
            <person name="Frey D."/>
            <person name="Adams P.D."/>
            <person name="Pray T."/>
            <person name="Tanjore D."/>
            <person name="Petzold C.J."/>
            <person name="Gladden J.M."/>
            <person name="Simmons B.A."/>
            <person name="Singer S.W."/>
        </authorList>
    </citation>
    <scope>NUCLEOTIDE SEQUENCE [LARGE SCALE GENOMIC DNA]</scope>
    <source>
        <strain evidence="18">JTherm</strain>
    </source>
</reference>
<evidence type="ECO:0000256" key="10">
    <source>
        <dbReference type="ARBA" id="ARBA00022723"/>
    </source>
</evidence>
<evidence type="ECO:0000256" key="13">
    <source>
        <dbReference type="ARBA" id="ARBA00022842"/>
    </source>
</evidence>
<keyword evidence="12 15" id="KW-0378">Hydrolase</keyword>
<comment type="subcellular location">
    <subcellularLocation>
        <location evidence="2 15">Cytoplasm</location>
    </subcellularLocation>
</comment>
<dbReference type="Pfam" id="PF00035">
    <property type="entry name" value="dsrm"/>
    <property type="match status" value="1"/>
</dbReference>
<dbReference type="FunFam" id="1.10.1520.10:FF:000001">
    <property type="entry name" value="Ribonuclease 3"/>
    <property type="match status" value="1"/>
</dbReference>
<feature type="domain" description="RNase III" evidence="17">
    <location>
        <begin position="5"/>
        <end position="133"/>
    </location>
</feature>
<keyword evidence="8 15" id="KW-0819">tRNA processing</keyword>
<keyword evidence="15" id="KW-0699">rRNA-binding</keyword>
<keyword evidence="11 15" id="KW-0255">Endonuclease</keyword>
<dbReference type="InterPro" id="IPR011907">
    <property type="entry name" value="RNase_III"/>
</dbReference>
<protein>
    <recommendedName>
        <fullName evidence="15">Ribonuclease 3</fullName>
        <ecNumber evidence="15">3.1.26.3</ecNumber>
    </recommendedName>
    <alternativeName>
        <fullName evidence="15">Ribonuclease III</fullName>
        <shortName evidence="15">RNase III</shortName>
    </alternativeName>
</protein>
<organism evidence="18 19">
    <name type="scientific">Candidatus Reconcilbacillus cellulovorans</name>
    <dbReference type="NCBI Taxonomy" id="1906605"/>
    <lineage>
        <taxon>Bacteria</taxon>
        <taxon>Bacillati</taxon>
        <taxon>Bacillota</taxon>
        <taxon>Bacilli</taxon>
        <taxon>Bacillales</taxon>
        <taxon>Paenibacillaceae</taxon>
        <taxon>Candidatus Reconcilbacillus</taxon>
    </lineage>
</organism>
<evidence type="ECO:0000256" key="1">
    <source>
        <dbReference type="ARBA" id="ARBA00000109"/>
    </source>
</evidence>
<comment type="similarity">
    <text evidence="3">Belongs to the ribonuclease III family.</text>
</comment>
<dbReference type="InterPro" id="IPR036389">
    <property type="entry name" value="RNase_III_sf"/>
</dbReference>
<evidence type="ECO:0000256" key="2">
    <source>
        <dbReference type="ARBA" id="ARBA00004496"/>
    </source>
</evidence>
<feature type="binding site" evidence="15">
    <location>
        <position position="119"/>
    </location>
    <ligand>
        <name>Mg(2+)</name>
        <dbReference type="ChEBI" id="CHEBI:18420"/>
    </ligand>
</feature>
<dbReference type="PANTHER" id="PTHR11207">
    <property type="entry name" value="RIBONUCLEASE III"/>
    <property type="match status" value="1"/>
</dbReference>
<evidence type="ECO:0000256" key="12">
    <source>
        <dbReference type="ARBA" id="ARBA00022801"/>
    </source>
</evidence>
<dbReference type="HAMAP" id="MF_00104">
    <property type="entry name" value="RNase_III"/>
    <property type="match status" value="1"/>
</dbReference>
<dbReference type="PROSITE" id="PS50142">
    <property type="entry name" value="RNASE_3_2"/>
    <property type="match status" value="1"/>
</dbReference>
<evidence type="ECO:0000256" key="14">
    <source>
        <dbReference type="ARBA" id="ARBA00022884"/>
    </source>
</evidence>
<feature type="active site" evidence="15">
    <location>
        <position position="122"/>
    </location>
</feature>
<evidence type="ECO:0000256" key="9">
    <source>
        <dbReference type="ARBA" id="ARBA00022722"/>
    </source>
</evidence>
<evidence type="ECO:0000256" key="8">
    <source>
        <dbReference type="ARBA" id="ARBA00022694"/>
    </source>
</evidence>
<feature type="binding site" evidence="15">
    <location>
        <position position="122"/>
    </location>
    <ligand>
        <name>Mg(2+)</name>
        <dbReference type="ChEBI" id="CHEBI:18420"/>
    </ligand>
</feature>
<feature type="active site" evidence="15">
    <location>
        <position position="50"/>
    </location>
</feature>
<dbReference type="PROSITE" id="PS00517">
    <property type="entry name" value="RNASE_3_1"/>
    <property type="match status" value="1"/>
</dbReference>
<dbReference type="PROSITE" id="PS50137">
    <property type="entry name" value="DS_RBD"/>
    <property type="match status" value="1"/>
</dbReference>
<keyword evidence="10 15" id="KW-0479">Metal-binding</keyword>
<dbReference type="SMART" id="SM00358">
    <property type="entry name" value="DSRM"/>
    <property type="match status" value="1"/>
</dbReference>
<dbReference type="FunFam" id="3.30.160.20:FF:000003">
    <property type="entry name" value="Ribonuclease 3"/>
    <property type="match status" value="1"/>
</dbReference>
<keyword evidence="5 15" id="KW-0963">Cytoplasm</keyword>
<dbReference type="GO" id="GO:0006397">
    <property type="term" value="P:mRNA processing"/>
    <property type="evidence" value="ECO:0007669"/>
    <property type="project" value="UniProtKB-UniRule"/>
</dbReference>
<dbReference type="SUPFAM" id="SSF69065">
    <property type="entry name" value="RNase III domain-like"/>
    <property type="match status" value="1"/>
</dbReference>
<evidence type="ECO:0000256" key="3">
    <source>
        <dbReference type="ARBA" id="ARBA00010183"/>
    </source>
</evidence>
<proteinExistence type="inferred from homology"/>
<name>A0A2A6E2Q9_9BACL</name>
<comment type="function">
    <text evidence="15">Digests double-stranded RNA. Involved in the processing of primary rRNA transcript to yield the immediate precursors to the large and small rRNAs (23S and 16S). Processes some mRNAs, and tRNAs when they are encoded in the rRNA operon. Processes pre-crRNA and tracrRNA of type II CRISPR loci if present in the organism.</text>
</comment>
<dbReference type="GO" id="GO:0010468">
    <property type="term" value="P:regulation of gene expression"/>
    <property type="evidence" value="ECO:0007669"/>
    <property type="project" value="TreeGrafter"/>
</dbReference>
<dbReference type="Proteomes" id="UP000243688">
    <property type="component" value="Unassembled WGS sequence"/>
</dbReference>
<dbReference type="CDD" id="cd10845">
    <property type="entry name" value="DSRM_RNAse_III_family"/>
    <property type="match status" value="1"/>
</dbReference>
<dbReference type="SUPFAM" id="SSF54768">
    <property type="entry name" value="dsRNA-binding domain-like"/>
    <property type="match status" value="1"/>
</dbReference>
<dbReference type="InterPro" id="IPR014720">
    <property type="entry name" value="dsRBD_dom"/>
</dbReference>
<evidence type="ECO:0000256" key="15">
    <source>
        <dbReference type="HAMAP-Rule" id="MF_00104"/>
    </source>
</evidence>
<comment type="cofactor">
    <cofactor evidence="15">
        <name>Mg(2+)</name>
        <dbReference type="ChEBI" id="CHEBI:18420"/>
    </cofactor>
</comment>
<dbReference type="Gene3D" id="1.10.1520.10">
    <property type="entry name" value="Ribonuclease III domain"/>
    <property type="match status" value="1"/>
</dbReference>
<evidence type="ECO:0000259" key="16">
    <source>
        <dbReference type="PROSITE" id="PS50137"/>
    </source>
</evidence>
<comment type="caution">
    <text evidence="18">The sequence shown here is derived from an EMBL/GenBank/DDBJ whole genome shotgun (WGS) entry which is preliminary data.</text>
</comment>
<dbReference type="Gene3D" id="3.30.160.20">
    <property type="match status" value="1"/>
</dbReference>
<dbReference type="GO" id="GO:0019843">
    <property type="term" value="F:rRNA binding"/>
    <property type="evidence" value="ECO:0007669"/>
    <property type="project" value="UniProtKB-KW"/>
</dbReference>